<keyword evidence="2" id="KW-0472">Membrane</keyword>
<reference evidence="4" key="1">
    <citation type="submission" date="2025-08" db="UniProtKB">
        <authorList>
            <consortium name="RefSeq"/>
        </authorList>
    </citation>
    <scope>IDENTIFICATION</scope>
    <source>
        <tissue evidence="4">Testes</tissue>
    </source>
</reference>
<organism evidence="3 4">
    <name type="scientific">Saccoglossus kowalevskii</name>
    <name type="common">Acorn worm</name>
    <dbReference type="NCBI Taxonomy" id="10224"/>
    <lineage>
        <taxon>Eukaryota</taxon>
        <taxon>Metazoa</taxon>
        <taxon>Hemichordata</taxon>
        <taxon>Enteropneusta</taxon>
        <taxon>Harrimaniidae</taxon>
        <taxon>Saccoglossus</taxon>
    </lineage>
</organism>
<dbReference type="Proteomes" id="UP000694865">
    <property type="component" value="Unplaced"/>
</dbReference>
<evidence type="ECO:0000313" key="3">
    <source>
        <dbReference type="Proteomes" id="UP000694865"/>
    </source>
</evidence>
<feature type="region of interest" description="Disordered" evidence="1">
    <location>
        <begin position="140"/>
        <end position="201"/>
    </location>
</feature>
<feature type="compositionally biased region" description="Polar residues" evidence="1">
    <location>
        <begin position="530"/>
        <end position="540"/>
    </location>
</feature>
<gene>
    <name evidence="4" type="primary">LOC100368749</name>
</gene>
<feature type="compositionally biased region" description="Polar residues" evidence="1">
    <location>
        <begin position="710"/>
        <end position="734"/>
    </location>
</feature>
<feature type="compositionally biased region" description="Gly residues" evidence="1">
    <location>
        <begin position="154"/>
        <end position="165"/>
    </location>
</feature>
<feature type="compositionally biased region" description="Basic residues" evidence="1">
    <location>
        <begin position="797"/>
        <end position="823"/>
    </location>
</feature>
<protein>
    <submittedName>
        <fullName evidence="4">Uncharacterized protein LOC100368749</fullName>
    </submittedName>
</protein>
<feature type="transmembrane region" description="Helical" evidence="2">
    <location>
        <begin position="357"/>
        <end position="381"/>
    </location>
</feature>
<feature type="compositionally biased region" description="Polar residues" evidence="1">
    <location>
        <begin position="552"/>
        <end position="566"/>
    </location>
</feature>
<proteinExistence type="predicted"/>
<feature type="compositionally biased region" description="Basic and acidic residues" evidence="1">
    <location>
        <begin position="482"/>
        <end position="491"/>
    </location>
</feature>
<evidence type="ECO:0000256" key="1">
    <source>
        <dbReference type="SAM" id="MobiDB-lite"/>
    </source>
</evidence>
<evidence type="ECO:0000256" key="2">
    <source>
        <dbReference type="SAM" id="Phobius"/>
    </source>
</evidence>
<keyword evidence="3" id="KW-1185">Reference proteome</keyword>
<feature type="compositionally biased region" description="Polar residues" evidence="1">
    <location>
        <begin position="192"/>
        <end position="201"/>
    </location>
</feature>
<dbReference type="GeneID" id="100368749"/>
<evidence type="ECO:0000313" key="4">
    <source>
        <dbReference type="RefSeq" id="XP_002738891.1"/>
    </source>
</evidence>
<feature type="region of interest" description="Disordered" evidence="1">
    <location>
        <begin position="457"/>
        <end position="588"/>
    </location>
</feature>
<sequence length="833" mass="89110">MSTTHTYFQTTQQCSHINLFVVVSFIFLSSPWTTHEVAGTLCSNTCETAGNGACEDGGMTWSDTNGCFWGTDCTDCGERTWPYAHDGSSLCDNTCDQPSGETASNGVCEDGGIDAASGACFLGSDCDDCGVRYAPTTTVKPTTVESAETIDSGNGNGNGNGNGDGNGEEDGNGNEDGTTEAIESSASTSTIGQNNQSNDGRSSIQTPIIAGSLAGLIGLGGVPVIAYMYYRYKKRTTVKPDNKIYAAPVPSHNGTVRKLVDEFMNSRIFKRDVVTPVLPTESPDGTEETGIEGGSIGNSSYDSSYSYSYVYEYVYHVVDKEPPLYLSYDDGDSGRESASTTRAKYLVMTFGNFTSEVLIGLIVLTCIVLLVLLAIISMWFVRHCQYTKIATIHGKLDDTEEPKSDSKTEGDYYIDAKMTAHRPSLAPPVLDSDHSPVDDKDLDKRIAAVMVNNFVSVPDTSPGKDASTVKTNSQTLTTSNEESGRTSTEKGNKRKGKKDKKYVVDENATKSEDQEGKPNSVPGIVESSDKVGTTPSNSQIAMAHKNKDNGDDTNQTKSPTHSSDTDSNVVKDKQSKKKKKSGKEAKVHTQIVHLGKDFTKEDITDTSTRNANEMQTDQGKNVVVNANRSKSCDLPVDNTAETNMTIRPGTSGDQASEQESGYSVPSNLKGSAWHNNEAGNQTHENSTSCDLAGHVMGGVPAVTNSSEAFQTGSNASSQLRAIDDTSSPVNNKSVDVTDENPRLIVSNEKTTDSHHLGNGVIEKSLTIGKDGKRNGDDNVGGGGTHDADGTTSTQSTKKSKSSNKKTKQKKQGTKAKKKLKRAMSKTLLQTKLN</sequence>
<feature type="region of interest" description="Disordered" evidence="1">
    <location>
        <begin position="710"/>
        <end position="833"/>
    </location>
</feature>
<keyword evidence="2" id="KW-0812">Transmembrane</keyword>
<feature type="compositionally biased region" description="Polar residues" evidence="1">
    <location>
        <begin position="468"/>
        <end position="481"/>
    </location>
</feature>
<name>A0ABM0GWI5_SACKO</name>
<feature type="region of interest" description="Disordered" evidence="1">
    <location>
        <begin position="631"/>
        <end position="692"/>
    </location>
</feature>
<keyword evidence="2" id="KW-1133">Transmembrane helix</keyword>
<feature type="compositionally biased region" description="Polar residues" evidence="1">
    <location>
        <begin position="651"/>
        <end position="689"/>
    </location>
</feature>
<feature type="transmembrane region" description="Helical" evidence="2">
    <location>
        <begin position="208"/>
        <end position="230"/>
    </location>
</feature>
<accession>A0ABM0GWI5</accession>
<feature type="compositionally biased region" description="Basic and acidic residues" evidence="1">
    <location>
        <begin position="501"/>
        <end position="516"/>
    </location>
</feature>
<feature type="compositionally biased region" description="Polar residues" evidence="1">
    <location>
        <begin position="140"/>
        <end position="152"/>
    </location>
</feature>
<feature type="compositionally biased region" description="Low complexity" evidence="1">
    <location>
        <begin position="175"/>
        <end position="191"/>
    </location>
</feature>
<dbReference type="RefSeq" id="XP_002738891.1">
    <property type="nucleotide sequence ID" value="XM_002738845.1"/>
</dbReference>